<comment type="caution">
    <text evidence="2">The sequence shown here is derived from an EMBL/GenBank/DDBJ whole genome shotgun (WGS) entry which is preliminary data.</text>
</comment>
<evidence type="ECO:0000256" key="1">
    <source>
        <dbReference type="SAM" id="MobiDB-lite"/>
    </source>
</evidence>
<feature type="compositionally biased region" description="Polar residues" evidence="1">
    <location>
        <begin position="299"/>
        <end position="308"/>
    </location>
</feature>
<feature type="region of interest" description="Disordered" evidence="1">
    <location>
        <begin position="252"/>
        <end position="309"/>
    </location>
</feature>
<gene>
    <name evidence="2" type="ORF">JR316_009250</name>
</gene>
<protein>
    <recommendedName>
        <fullName evidence="3">F-box domain-containing protein</fullName>
    </recommendedName>
</protein>
<evidence type="ECO:0000313" key="2">
    <source>
        <dbReference type="EMBL" id="KAG5165667.1"/>
    </source>
</evidence>
<organism evidence="2">
    <name type="scientific">Psilocybe cubensis</name>
    <name type="common">Psychedelic mushroom</name>
    <name type="synonym">Stropharia cubensis</name>
    <dbReference type="NCBI Taxonomy" id="181762"/>
    <lineage>
        <taxon>Eukaryota</taxon>
        <taxon>Fungi</taxon>
        <taxon>Dikarya</taxon>
        <taxon>Basidiomycota</taxon>
        <taxon>Agaricomycotina</taxon>
        <taxon>Agaricomycetes</taxon>
        <taxon>Agaricomycetidae</taxon>
        <taxon>Agaricales</taxon>
        <taxon>Agaricineae</taxon>
        <taxon>Strophariaceae</taxon>
        <taxon>Psilocybe</taxon>
    </lineage>
</organism>
<dbReference type="CDD" id="cd09917">
    <property type="entry name" value="F-box_SF"/>
    <property type="match status" value="1"/>
</dbReference>
<name>A0A8H7XRF3_PSICU</name>
<accession>A0A8H7XRF3</accession>
<dbReference type="AlphaFoldDB" id="A0A8H7XRF3"/>
<dbReference type="EMBL" id="JAFIQS010000009">
    <property type="protein sequence ID" value="KAG5165667.1"/>
    <property type="molecule type" value="Genomic_DNA"/>
</dbReference>
<sequence length="642" mass="70926">MAKITDLPTETLLEVASHLEAGIHLAHLALTCHRFVDILMPQVLDTMAIHLEEATFQKSIKISPPIDHQISREPRRDIFIRSYGKIEVYVHKTTLEQMRSVRCLICRAKEIRDVELFVAESSRGTNLRNLIEGMGTCIGRRHLRLRVTTVPRKSGITVRIFQPNVVPSQITASTEPTTTIHITSSVTFTTLARVTNPLQIMQPANIDNQSTQPSQSDSVQAPSNVIEASSAVIGTRRNSRLWSFPLPSFFRRRTTRSPSSQNSSTTSQTAASPSNVLFTSASDLPPSAAAGISSGIMPSPTTHPTSSAREIPIEIRNNTSGVAMKGHASNVFYAGVQRDPIFYHNSFPKPLVSSLFIDGDTPFHHAVYSAVTQNALRSGITNLSIHRMSFPPSRWTHILPTIALPALKTLTIGNLAIAFEDLTTFLQRHNTIETLILIDNQPIDTAANLPSINGSFLTNLTSLTANPDYIVSFLRGKKPGGLSSLGRLCILSHGNEHHYLSMRSIYHLLSTDNFSELVLVLDDLGTSCLLEWLLSPESGAKQEDGASDCLRGVKTLILNMDDVKWVSRELVITLNNWVNGSSSADGVLAVGNPPIKGVKSWDVRENTETLIWTKCRRLEALKLGQMQFYSYEYTLLITKTYL</sequence>
<evidence type="ECO:0008006" key="3">
    <source>
        <dbReference type="Google" id="ProtNLM"/>
    </source>
</evidence>
<reference evidence="2" key="1">
    <citation type="submission" date="2021-02" db="EMBL/GenBank/DDBJ databases">
        <title>Psilocybe cubensis genome.</title>
        <authorList>
            <person name="Mckernan K.J."/>
            <person name="Crawford S."/>
            <person name="Trippe A."/>
            <person name="Kane L.T."/>
            <person name="Mclaughlin S."/>
        </authorList>
    </citation>
    <scope>NUCLEOTIDE SEQUENCE [LARGE SCALE GENOMIC DNA]</scope>
    <source>
        <strain evidence="2">MGC-MH-2018</strain>
    </source>
</reference>
<feature type="compositionally biased region" description="Low complexity" evidence="1">
    <location>
        <begin position="256"/>
        <end position="275"/>
    </location>
</feature>
<proteinExistence type="predicted"/>